<accession>E2B5K1</accession>
<gene>
    <name evidence="1" type="ORF">EAI_14174</name>
</gene>
<evidence type="ECO:0000313" key="1">
    <source>
        <dbReference type="EMBL" id="EFN89029.1"/>
    </source>
</evidence>
<dbReference type="EMBL" id="GL445850">
    <property type="protein sequence ID" value="EFN89029.1"/>
    <property type="molecule type" value="Genomic_DNA"/>
</dbReference>
<sequence>MDFPCVTKKKKVNQLVEGDQIGEATPEKTGWAIGLTSIVFHASKRGQGKPKVKTREVGLVSLVKWPTKVWSSPCGPRVVSCRRHGETTHGGAGPGPWVSPVPAAVSAPLDACGVERPTREVEPRSPKNSSAGVFWCPGALKPARRGERGCCLGCGAGSSEDWAIEEVILFVPSKRMTSSMERSEAHRAGPRLGVLVMVGHLHPVVVPAMPLLARGGGGRWRPGGTVKASSRSAVAFAMPLSEWDSGSGNRTPGDRCPCPYVVCPEEDPLSCGAVLGVVRLTGLRATRWDWQQPLRGGTGSGPACLGLRIWGGKRAWPLLRP</sequence>
<dbReference type="AlphaFoldDB" id="E2B5K1"/>
<reference evidence="1 2" key="1">
    <citation type="journal article" date="2010" name="Science">
        <title>Genomic comparison of the ants Camponotus floridanus and Harpegnathos saltator.</title>
        <authorList>
            <person name="Bonasio R."/>
            <person name="Zhang G."/>
            <person name="Ye C."/>
            <person name="Mutti N.S."/>
            <person name="Fang X."/>
            <person name="Qin N."/>
            <person name="Donahue G."/>
            <person name="Yang P."/>
            <person name="Li Q."/>
            <person name="Li C."/>
            <person name="Zhang P."/>
            <person name="Huang Z."/>
            <person name="Berger S.L."/>
            <person name="Reinberg D."/>
            <person name="Wang J."/>
            <person name="Liebig J."/>
        </authorList>
    </citation>
    <scope>NUCLEOTIDE SEQUENCE [LARGE SCALE GENOMIC DNA]</scope>
    <source>
        <strain evidence="1 2">R22 G/1</strain>
    </source>
</reference>
<proteinExistence type="predicted"/>
<organism evidence="2">
    <name type="scientific">Harpegnathos saltator</name>
    <name type="common">Jerdon's jumping ant</name>
    <dbReference type="NCBI Taxonomy" id="610380"/>
    <lineage>
        <taxon>Eukaryota</taxon>
        <taxon>Metazoa</taxon>
        <taxon>Ecdysozoa</taxon>
        <taxon>Arthropoda</taxon>
        <taxon>Hexapoda</taxon>
        <taxon>Insecta</taxon>
        <taxon>Pterygota</taxon>
        <taxon>Neoptera</taxon>
        <taxon>Endopterygota</taxon>
        <taxon>Hymenoptera</taxon>
        <taxon>Apocrita</taxon>
        <taxon>Aculeata</taxon>
        <taxon>Formicoidea</taxon>
        <taxon>Formicidae</taxon>
        <taxon>Ponerinae</taxon>
        <taxon>Ponerini</taxon>
        <taxon>Harpegnathos</taxon>
    </lineage>
</organism>
<name>E2B5K1_HARSA</name>
<evidence type="ECO:0000313" key="2">
    <source>
        <dbReference type="Proteomes" id="UP000008237"/>
    </source>
</evidence>
<dbReference type="InParanoid" id="E2B5K1"/>
<dbReference type="Proteomes" id="UP000008237">
    <property type="component" value="Unassembled WGS sequence"/>
</dbReference>
<keyword evidence="2" id="KW-1185">Reference proteome</keyword>
<protein>
    <submittedName>
        <fullName evidence="1">Uncharacterized protein</fullName>
    </submittedName>
</protein>